<dbReference type="Proteomes" id="UP000198211">
    <property type="component" value="Unassembled WGS sequence"/>
</dbReference>
<reference evidence="2" key="1">
    <citation type="submission" date="2017-03" db="EMBL/GenBank/DDBJ databases">
        <title>Phytopthora megakarya and P. palmivora, two closely related causual agents of cacao black pod achieved similar genome size and gene model numbers by different mechanisms.</title>
        <authorList>
            <person name="Ali S."/>
            <person name="Shao J."/>
            <person name="Larry D.J."/>
            <person name="Kronmiller B."/>
            <person name="Shen D."/>
            <person name="Strem M.D."/>
            <person name="Melnick R.L."/>
            <person name="Guiltinan M.J."/>
            <person name="Tyler B.M."/>
            <person name="Meinhardt L.W."/>
            <person name="Bailey B.A."/>
        </authorList>
    </citation>
    <scope>NUCLEOTIDE SEQUENCE [LARGE SCALE GENOMIC DNA]</scope>
    <source>
        <strain evidence="2">zdho120</strain>
    </source>
</reference>
<comment type="caution">
    <text evidence="1">The sequence shown here is derived from an EMBL/GenBank/DDBJ whole genome shotgun (WGS) entry which is preliminary data.</text>
</comment>
<keyword evidence="2" id="KW-1185">Reference proteome</keyword>
<sequence>MSIHTGRVNECDAINNQRWNLLIHSRSVYVVEELLARREVALVEMTPSGGVLIFVRGQSLCPQAQDYNQSPLGNKLCIDFFGIRSTATVNAIFMSLGDLCARPGFDNQRCQYSSSSE</sequence>
<dbReference type="STRING" id="4795.A0A225WS75"/>
<dbReference type="EMBL" id="NBNE01000324">
    <property type="protein sequence ID" value="OWZ20441.1"/>
    <property type="molecule type" value="Genomic_DNA"/>
</dbReference>
<name>A0A225WS75_9STRA</name>
<protein>
    <submittedName>
        <fullName evidence="1">Uncharacterized protein</fullName>
    </submittedName>
</protein>
<evidence type="ECO:0000313" key="1">
    <source>
        <dbReference type="EMBL" id="OWZ20441.1"/>
    </source>
</evidence>
<organism evidence="1 2">
    <name type="scientific">Phytophthora megakarya</name>
    <dbReference type="NCBI Taxonomy" id="4795"/>
    <lineage>
        <taxon>Eukaryota</taxon>
        <taxon>Sar</taxon>
        <taxon>Stramenopiles</taxon>
        <taxon>Oomycota</taxon>
        <taxon>Peronosporomycetes</taxon>
        <taxon>Peronosporales</taxon>
        <taxon>Peronosporaceae</taxon>
        <taxon>Phytophthora</taxon>
    </lineage>
</organism>
<evidence type="ECO:0000313" key="2">
    <source>
        <dbReference type="Proteomes" id="UP000198211"/>
    </source>
</evidence>
<proteinExistence type="predicted"/>
<dbReference type="AlphaFoldDB" id="A0A225WS75"/>
<gene>
    <name evidence="1" type="ORF">PHMEG_0005154</name>
</gene>
<accession>A0A225WS75</accession>